<organism evidence="2 3">
    <name type="scientific">Pleuronectes platessa</name>
    <name type="common">European plaice</name>
    <dbReference type="NCBI Taxonomy" id="8262"/>
    <lineage>
        <taxon>Eukaryota</taxon>
        <taxon>Metazoa</taxon>
        <taxon>Chordata</taxon>
        <taxon>Craniata</taxon>
        <taxon>Vertebrata</taxon>
        <taxon>Euteleostomi</taxon>
        <taxon>Actinopterygii</taxon>
        <taxon>Neopterygii</taxon>
        <taxon>Teleostei</taxon>
        <taxon>Neoteleostei</taxon>
        <taxon>Acanthomorphata</taxon>
        <taxon>Carangaria</taxon>
        <taxon>Pleuronectiformes</taxon>
        <taxon>Pleuronectoidei</taxon>
        <taxon>Pleuronectidae</taxon>
        <taxon>Pleuronectes</taxon>
    </lineage>
</organism>
<dbReference type="Proteomes" id="UP001153269">
    <property type="component" value="Unassembled WGS sequence"/>
</dbReference>
<dbReference type="AlphaFoldDB" id="A0A9N7UEN2"/>
<feature type="region of interest" description="Disordered" evidence="1">
    <location>
        <begin position="1"/>
        <end position="43"/>
    </location>
</feature>
<comment type="caution">
    <text evidence="2">The sequence shown here is derived from an EMBL/GenBank/DDBJ whole genome shotgun (WGS) entry which is preliminary data.</text>
</comment>
<evidence type="ECO:0000256" key="1">
    <source>
        <dbReference type="SAM" id="MobiDB-lite"/>
    </source>
</evidence>
<feature type="compositionally biased region" description="Polar residues" evidence="1">
    <location>
        <begin position="33"/>
        <end position="42"/>
    </location>
</feature>
<evidence type="ECO:0000313" key="2">
    <source>
        <dbReference type="EMBL" id="CAB1430584.1"/>
    </source>
</evidence>
<keyword evidence="3" id="KW-1185">Reference proteome</keyword>
<feature type="region of interest" description="Disordered" evidence="1">
    <location>
        <begin position="96"/>
        <end position="186"/>
    </location>
</feature>
<feature type="compositionally biased region" description="Basic and acidic residues" evidence="1">
    <location>
        <begin position="99"/>
        <end position="129"/>
    </location>
</feature>
<feature type="compositionally biased region" description="Acidic residues" evidence="1">
    <location>
        <begin position="1"/>
        <end position="22"/>
    </location>
</feature>
<name>A0A9N7UEN2_PLEPL</name>
<feature type="compositionally biased region" description="Polar residues" evidence="1">
    <location>
        <begin position="156"/>
        <end position="172"/>
    </location>
</feature>
<dbReference type="EMBL" id="CADEAL010001247">
    <property type="protein sequence ID" value="CAB1430584.1"/>
    <property type="molecule type" value="Genomic_DNA"/>
</dbReference>
<reference evidence="2" key="1">
    <citation type="submission" date="2020-03" db="EMBL/GenBank/DDBJ databases">
        <authorList>
            <person name="Weist P."/>
        </authorList>
    </citation>
    <scope>NUCLEOTIDE SEQUENCE</scope>
</reference>
<protein>
    <submittedName>
        <fullName evidence="2">Uncharacterized protein</fullName>
    </submittedName>
</protein>
<proteinExistence type="predicted"/>
<evidence type="ECO:0000313" key="3">
    <source>
        <dbReference type="Proteomes" id="UP001153269"/>
    </source>
</evidence>
<gene>
    <name evidence="2" type="ORF">PLEPLA_LOCUS18566</name>
</gene>
<accession>A0A9N7UEN2</accession>
<sequence length="203" mass="22601">MSDDSDDDDDDDDADDDDDDDDATHSWLYPKQQGISGQNRSGKVTRRICGAVRLYCKQQRHLWSAQTPAVHLNPRASISPTQCGFKRTGALKSALGSSFRHDVSVRESERERDRPTFQEHPADCRDFKVRLSPQPAAADELGARQQQQRAPAWSSGPLSQTTTSGATRTLSSDSHDGKSPVGPRSNRQLVVWAPNIQYLLKRQ</sequence>